<evidence type="ECO:0008006" key="3">
    <source>
        <dbReference type="Google" id="ProtNLM"/>
    </source>
</evidence>
<accession>A0ABU9W3I1</accession>
<gene>
    <name evidence="1" type="ORF">WJX64_08335</name>
</gene>
<dbReference type="Proteomes" id="UP001425155">
    <property type="component" value="Unassembled WGS sequence"/>
</dbReference>
<proteinExistence type="predicted"/>
<sequence length="996" mass="104003">MTLLRPRALVVLSLCTTLVASLLVGLSLTRSAEPAEAVTGSQFNAGNIISDAVFYNSSAMTEAQVQSFLNARVPTCRTGYTCLKSYTQNTTSQSAKVEGCSAYTGRANQSAASIIYSVAVACGINPQSLIVLLEKEQGLVSDTWPTSGIYRKAMGYGCPDTADCDANFYGFFNQVYNAAWQFKKYRYNPSIRGYQAGRNNVIQWSPNAACGSSTVYIENQATAGLYIYTPYRPNAAALNNLYGTGDGCSAYGNRNFWRIFNDWFGSTQYGNNLVRTASSATVYLVVGTVRHAINDYNLFTSLSPLGPVAIVSQSYIDSLQAGPAMSRLIGDSGGKLYFADAGKKYHFDTCARVADFGLSCPSYVTLTASQIAKLANGGDITSNVLSTTGKWYRISGGKRAEAIDSTALSLAGMSGGPTRLSSPAISAFPYAAPVMRENVYVQRGTTSSYALWYSGAGAPVSAAMHTSTALGARLGIKSLDPGSFDMMKKTTAMTGLVQDAAGKTYLLTPSGRIGTKSGVKLGLTAQVLPPAVLSKLPVSAGVVNDPAVLRSPAATQAYLVGGSTKRAIPSRTDLEAFQGSLANPTIIIVATPIIDSLTAGPAAIKPGSLVKSPDSDRVSLVDGTTLRPVGSPKLLQALTSQPVRVLTSAQVGSLTVGASMTNVLVCPAGTYLSAAGVLHPLSTTMSAEYGIRATSTVGAPTCANLKRSSIAVDRFVRDANGLVFRVAAGTKRHIVSSSIYTAVGGSNANTILGDDLLVGSLTTAPPIVSANLAVVPAFLRIGSAPAVYLIEGSSVRVLRTWADYLAAAATKADPTIYSVAAATVSGFTTGPDYVRAGSVIRTAAGPEISMVDGTKQRLYIDRMDVPRALGAPVTTIVSPSTPAAYPRGATLTTMLQCGANRMIGLGGVLYPVTDTVNFPGPYLAVDPTTCASLPAATKPLSRFLRSDAGVDYQIDKGTKRRILTAATFTALGGTSTNRIAASDYSLSLFPNGADLP</sequence>
<organism evidence="1 2">
    <name type="scientific">Leifsonia stereocauli</name>
    <dbReference type="NCBI Taxonomy" id="3134136"/>
    <lineage>
        <taxon>Bacteria</taxon>
        <taxon>Bacillati</taxon>
        <taxon>Actinomycetota</taxon>
        <taxon>Actinomycetes</taxon>
        <taxon>Micrococcales</taxon>
        <taxon>Microbacteriaceae</taxon>
        <taxon>Leifsonia</taxon>
    </lineage>
</organism>
<keyword evidence="2" id="KW-1185">Reference proteome</keyword>
<dbReference type="RefSeq" id="WP_342112985.1">
    <property type="nucleotide sequence ID" value="NZ_JBCAUN010000001.1"/>
</dbReference>
<comment type="caution">
    <text evidence="1">The sequence shown here is derived from an EMBL/GenBank/DDBJ whole genome shotgun (WGS) entry which is preliminary data.</text>
</comment>
<dbReference type="EMBL" id="JBCLVG010000001">
    <property type="protein sequence ID" value="MEN1946550.1"/>
    <property type="molecule type" value="Genomic_DNA"/>
</dbReference>
<name>A0ABU9W3I1_9MICO</name>
<evidence type="ECO:0000313" key="2">
    <source>
        <dbReference type="Proteomes" id="UP001425155"/>
    </source>
</evidence>
<reference evidence="1 2" key="1">
    <citation type="submission" date="2024-03" db="EMBL/GenBank/DDBJ databases">
        <title>YIM 134122 draft genome.</title>
        <authorList>
            <person name="Zuo S."/>
            <person name="Xiong L."/>
        </authorList>
    </citation>
    <scope>NUCLEOTIDE SEQUENCE [LARGE SCALE GENOMIC DNA]</scope>
    <source>
        <strain evidence="1 2">YIM 134122</strain>
    </source>
</reference>
<protein>
    <recommendedName>
        <fullName evidence="3">Hemagglutinin</fullName>
    </recommendedName>
</protein>
<evidence type="ECO:0000313" key="1">
    <source>
        <dbReference type="EMBL" id="MEN1946550.1"/>
    </source>
</evidence>